<dbReference type="Proteomes" id="UP000885672">
    <property type="component" value="Unassembled WGS sequence"/>
</dbReference>
<dbReference type="InterPro" id="IPR038490">
    <property type="entry name" value="Gingipain_propep_sf"/>
</dbReference>
<accession>A0A7V0T4V5</accession>
<dbReference type="EMBL" id="DSBX01000056">
    <property type="protein sequence ID" value="HDQ98953.1"/>
    <property type="molecule type" value="Genomic_DNA"/>
</dbReference>
<dbReference type="GO" id="GO:0008234">
    <property type="term" value="F:cysteine-type peptidase activity"/>
    <property type="evidence" value="ECO:0007669"/>
    <property type="project" value="InterPro"/>
</dbReference>
<protein>
    <recommendedName>
        <fullName evidence="2">Gingipain domain-containing protein</fullName>
    </recommendedName>
</protein>
<dbReference type="Pfam" id="PF01364">
    <property type="entry name" value="Peptidase_C25"/>
    <property type="match status" value="1"/>
</dbReference>
<dbReference type="InterPro" id="IPR029031">
    <property type="entry name" value="Gingipain_N_sf"/>
</dbReference>
<dbReference type="GO" id="GO:0006508">
    <property type="term" value="P:proteolysis"/>
    <property type="evidence" value="ECO:0007669"/>
    <property type="project" value="InterPro"/>
</dbReference>
<evidence type="ECO:0000259" key="2">
    <source>
        <dbReference type="Pfam" id="PF01364"/>
    </source>
</evidence>
<dbReference type="Gene3D" id="3.40.50.10390">
    <property type="entry name" value="Gingipain r, domain 1"/>
    <property type="match status" value="1"/>
</dbReference>
<evidence type="ECO:0000256" key="1">
    <source>
        <dbReference type="ARBA" id="ARBA00022729"/>
    </source>
</evidence>
<evidence type="ECO:0000313" key="3">
    <source>
        <dbReference type="EMBL" id="HDQ98953.1"/>
    </source>
</evidence>
<dbReference type="InterPro" id="IPR001769">
    <property type="entry name" value="Gingipain"/>
</dbReference>
<keyword evidence="1" id="KW-0732">Signal</keyword>
<name>A0A7V0T4V5_UNCW3</name>
<proteinExistence type="predicted"/>
<organism evidence="3">
    <name type="scientific">candidate division WOR-3 bacterium</name>
    <dbReference type="NCBI Taxonomy" id="2052148"/>
    <lineage>
        <taxon>Bacteria</taxon>
        <taxon>Bacteria division WOR-3</taxon>
    </lineage>
</organism>
<reference evidence="3" key="1">
    <citation type="journal article" date="2020" name="mSystems">
        <title>Genome- and Community-Level Interaction Insights into Carbon Utilization and Element Cycling Functions of Hydrothermarchaeota in Hydrothermal Sediment.</title>
        <authorList>
            <person name="Zhou Z."/>
            <person name="Liu Y."/>
            <person name="Xu W."/>
            <person name="Pan J."/>
            <person name="Luo Z.H."/>
            <person name="Li M."/>
        </authorList>
    </citation>
    <scope>NUCLEOTIDE SEQUENCE [LARGE SCALE GENOMIC DNA]</scope>
    <source>
        <strain evidence="3">SpSt-1182</strain>
    </source>
</reference>
<feature type="domain" description="Gingipain" evidence="2">
    <location>
        <begin position="594"/>
        <end position="949"/>
    </location>
</feature>
<feature type="non-terminal residue" evidence="3">
    <location>
        <position position="1008"/>
    </location>
</feature>
<comment type="caution">
    <text evidence="3">The sequence shown here is derived from an EMBL/GenBank/DDBJ whole genome shotgun (WGS) entry which is preliminary data.</text>
</comment>
<sequence length="1008" mass="110520">MKRTGGRARVSCAAAGMALRTAALRAGLPVSLLAAVVCPVATGPLSVLRSDGSGVVVRYEVGVPQLVESGSGTVRVELPDAEYPAAPGARDLPVKVVRVGLPQAGGFRTVVRPGPTRVLDGVEPSVAVAVSREAEFRPRRLPSRGGQGEGLLEVGPVEELRGIRFVELTLHPCRFDEAERRLVVHEWLEFELVFDERPVVMSDADPMNSIIARMLVNGRPAVDWKLPTVTGRRSFFERSAHWVKLTIAETGIHAISGRELAAAGVPIAGIDPRTLALHTIGEYRQNGPYPDTMVPVALHLEGGDDGRFDPDDRIVFYARATEHWANRCSTWVENLYTGRSAYWLTWGLEPGARMAVGLGPDTTGTPYVTTGRWRVRREENRECPARSGLLWVWRTILKDSHRPSVTFDVPLAVETPVRLERVSGRLFATTNSNEVVLILNGAAVDTLRFEAAPAAQPYRFGVDAGVPLMTRDNVLRLELRGDGSRRVMLDHLELDLVRRLSLSDGQCRFLQDDTGAFRFLVREAPGPVIALDVTDPYRPQSADGIEYRGGEAVVARRVFRPAEFCIADARQLLSPAAVELRRPGRLRAAPSADYWIVTPRVFAPAARRLARYRTGNIAWLPGARAEVAVLDDIYDDYAFGMEEPGAIKAFFADKRPVYGLLAGDATYDYRDHLGLRTAPVVPSWQVGYSLDPSGISGRDAFALDAWYADFEGAGDSPDMILGRVTCRSGAELGAFVDKLVAYESAPAGLWNRRYLLVADDEWNGEWGRPDPIGFRHIEQCETMGALPGNTMDPVKVYLTEHFFAGPKNKPGARAELLRELQAGALVFVFFGHGDAFDLCHESVFNIVQVPDVTNVERMPVSYFGSCSVGRFDDTKTECIAEELVRSPHGGAVVAIGATKATTSGSNTVFARNLLVPMFGDPDSTVGTAFFLAWATDRLYHLFGDPATRLRRADGWDEPLAVRPDTLRPAAPFRGRALLGDTEGHCQWRLSGPLRVRTYTSVRGTANYT</sequence>
<dbReference type="AlphaFoldDB" id="A0A7V0T4V5"/>
<dbReference type="InterPro" id="IPR029030">
    <property type="entry name" value="Caspase-like_dom_sf"/>
</dbReference>
<dbReference type="SUPFAM" id="SSF52129">
    <property type="entry name" value="Caspase-like"/>
    <property type="match status" value="1"/>
</dbReference>
<gene>
    <name evidence="3" type="ORF">ENN51_01510</name>
</gene>
<dbReference type="Gene3D" id="3.40.50.1460">
    <property type="match status" value="1"/>
</dbReference>
<dbReference type="Gene3D" id="2.60.40.3800">
    <property type="match status" value="1"/>
</dbReference>